<reference evidence="2 3" key="2">
    <citation type="journal article" date="2013" name="Plant Cell Physiol.">
        <title>Rice Annotation Project Database (RAP-DB): an integrative and interactive database for rice genomics.</title>
        <authorList>
            <person name="Sakai H."/>
            <person name="Lee S.S."/>
            <person name="Tanaka T."/>
            <person name="Numa H."/>
            <person name="Kim J."/>
            <person name="Kawahara Y."/>
            <person name="Wakimoto H."/>
            <person name="Yang C.C."/>
            <person name="Iwamoto M."/>
            <person name="Abe T."/>
            <person name="Yamada Y."/>
            <person name="Muto A."/>
            <person name="Inokuchi H."/>
            <person name="Ikemura T."/>
            <person name="Matsumoto T."/>
            <person name="Sasaki T."/>
            <person name="Itoh T."/>
        </authorList>
    </citation>
    <scope>NUCLEOTIDE SEQUENCE [LARGE SCALE GENOMIC DNA]</scope>
    <source>
        <strain evidence="3">cv. Nipponbare</strain>
    </source>
</reference>
<organism evidence="2 3">
    <name type="scientific">Oryza sativa subsp. japonica</name>
    <name type="common">Rice</name>
    <dbReference type="NCBI Taxonomy" id="39947"/>
    <lineage>
        <taxon>Eukaryota</taxon>
        <taxon>Viridiplantae</taxon>
        <taxon>Streptophyta</taxon>
        <taxon>Embryophyta</taxon>
        <taxon>Tracheophyta</taxon>
        <taxon>Spermatophyta</taxon>
        <taxon>Magnoliopsida</taxon>
        <taxon>Liliopsida</taxon>
        <taxon>Poales</taxon>
        <taxon>Poaceae</taxon>
        <taxon>BOP clade</taxon>
        <taxon>Oryzoideae</taxon>
        <taxon>Oryzeae</taxon>
        <taxon>Oryzinae</taxon>
        <taxon>Oryza</taxon>
        <taxon>Oryza sativa</taxon>
    </lineage>
</organism>
<name>A0A0P0W9B0_ORYSJ</name>
<reference evidence="2 3" key="3">
    <citation type="journal article" date="2013" name="Rice">
        <title>Improvement of the Oryza sativa Nipponbare reference genome using next generation sequence and optical map data.</title>
        <authorList>
            <person name="Kawahara Y."/>
            <person name="de la Bastide M."/>
            <person name="Hamilton J.P."/>
            <person name="Kanamori H."/>
            <person name="McCombie W.R."/>
            <person name="Ouyang S."/>
            <person name="Schwartz D.C."/>
            <person name="Tanaka T."/>
            <person name="Wu J."/>
            <person name="Zhou S."/>
            <person name="Childs K.L."/>
            <person name="Davidson R.M."/>
            <person name="Lin H."/>
            <person name="Quesada-Ocampo L."/>
            <person name="Vaillancourt B."/>
            <person name="Sakai H."/>
            <person name="Lee S.S."/>
            <person name="Kim J."/>
            <person name="Numa H."/>
            <person name="Itoh T."/>
            <person name="Buell C.R."/>
            <person name="Matsumoto T."/>
        </authorList>
    </citation>
    <scope>NUCLEOTIDE SEQUENCE [LARGE SCALE GENOMIC DNA]</scope>
    <source>
        <strain evidence="3">cv. Nipponbare</strain>
    </source>
</reference>
<evidence type="ECO:0000313" key="3">
    <source>
        <dbReference type="Proteomes" id="UP000059680"/>
    </source>
</evidence>
<dbReference type="EMBL" id="AP014960">
    <property type="protein sequence ID" value="BAS88830.1"/>
    <property type="molecule type" value="Genomic_DNA"/>
</dbReference>
<gene>
    <name evidence="2" type="ordered locus">Os04g0372550</name>
    <name evidence="2" type="ORF">OSNPB_040372550</name>
</gene>
<proteinExistence type="predicted"/>
<dbReference type="Proteomes" id="UP000059680">
    <property type="component" value="Chromosome 4"/>
</dbReference>
<dbReference type="AlphaFoldDB" id="A0A0P0W9B0"/>
<feature type="region of interest" description="Disordered" evidence="1">
    <location>
        <begin position="74"/>
        <end position="101"/>
    </location>
</feature>
<dbReference type="InParanoid" id="A0A0P0W9B0"/>
<sequence>MSDQVGIQGKRGWISNWLEREALGTLAGQPPSSTTSAVGGLESHYRCYCRLQPHPWWEGSGPAATILDANRGRRLRSRNPQPNLCGRARKLLPPPTSSLSS</sequence>
<feature type="compositionally biased region" description="Pro residues" evidence="1">
    <location>
        <begin position="92"/>
        <end position="101"/>
    </location>
</feature>
<evidence type="ECO:0000313" key="2">
    <source>
        <dbReference type="EMBL" id="BAS88830.1"/>
    </source>
</evidence>
<dbReference type="PaxDb" id="39947-A0A0P0W9B0"/>
<keyword evidence="3" id="KW-1185">Reference proteome</keyword>
<protein>
    <submittedName>
        <fullName evidence="2">Os04g0372550 protein</fullName>
    </submittedName>
</protein>
<evidence type="ECO:0000256" key="1">
    <source>
        <dbReference type="SAM" id="MobiDB-lite"/>
    </source>
</evidence>
<reference evidence="3" key="1">
    <citation type="journal article" date="2005" name="Nature">
        <title>The map-based sequence of the rice genome.</title>
        <authorList>
            <consortium name="International rice genome sequencing project (IRGSP)"/>
            <person name="Matsumoto T."/>
            <person name="Wu J."/>
            <person name="Kanamori H."/>
            <person name="Katayose Y."/>
            <person name="Fujisawa M."/>
            <person name="Namiki N."/>
            <person name="Mizuno H."/>
            <person name="Yamamoto K."/>
            <person name="Antonio B.A."/>
            <person name="Baba T."/>
            <person name="Sakata K."/>
            <person name="Nagamura Y."/>
            <person name="Aoki H."/>
            <person name="Arikawa K."/>
            <person name="Arita K."/>
            <person name="Bito T."/>
            <person name="Chiden Y."/>
            <person name="Fujitsuka N."/>
            <person name="Fukunaka R."/>
            <person name="Hamada M."/>
            <person name="Harada C."/>
            <person name="Hayashi A."/>
            <person name="Hijishita S."/>
            <person name="Honda M."/>
            <person name="Hosokawa S."/>
            <person name="Ichikawa Y."/>
            <person name="Idonuma A."/>
            <person name="Iijima M."/>
            <person name="Ikeda M."/>
            <person name="Ikeno M."/>
            <person name="Ito K."/>
            <person name="Ito S."/>
            <person name="Ito T."/>
            <person name="Ito Y."/>
            <person name="Ito Y."/>
            <person name="Iwabuchi A."/>
            <person name="Kamiya K."/>
            <person name="Karasawa W."/>
            <person name="Kurita K."/>
            <person name="Katagiri S."/>
            <person name="Kikuta A."/>
            <person name="Kobayashi H."/>
            <person name="Kobayashi N."/>
            <person name="Machita K."/>
            <person name="Maehara T."/>
            <person name="Masukawa M."/>
            <person name="Mizubayashi T."/>
            <person name="Mukai Y."/>
            <person name="Nagasaki H."/>
            <person name="Nagata Y."/>
            <person name="Naito S."/>
            <person name="Nakashima M."/>
            <person name="Nakama Y."/>
            <person name="Nakamichi Y."/>
            <person name="Nakamura M."/>
            <person name="Meguro A."/>
            <person name="Negishi M."/>
            <person name="Ohta I."/>
            <person name="Ohta T."/>
            <person name="Okamoto M."/>
            <person name="Ono N."/>
            <person name="Saji S."/>
            <person name="Sakaguchi M."/>
            <person name="Sakai K."/>
            <person name="Shibata M."/>
            <person name="Shimokawa T."/>
            <person name="Song J."/>
            <person name="Takazaki Y."/>
            <person name="Terasawa K."/>
            <person name="Tsugane M."/>
            <person name="Tsuji K."/>
            <person name="Ueda S."/>
            <person name="Waki K."/>
            <person name="Yamagata H."/>
            <person name="Yamamoto M."/>
            <person name="Yamamoto S."/>
            <person name="Yamane H."/>
            <person name="Yoshiki S."/>
            <person name="Yoshihara R."/>
            <person name="Yukawa K."/>
            <person name="Zhong H."/>
            <person name="Yano M."/>
            <person name="Yuan Q."/>
            <person name="Ouyang S."/>
            <person name="Liu J."/>
            <person name="Jones K.M."/>
            <person name="Gansberger K."/>
            <person name="Moffat K."/>
            <person name="Hill J."/>
            <person name="Bera J."/>
            <person name="Fadrosh D."/>
            <person name="Jin S."/>
            <person name="Johri S."/>
            <person name="Kim M."/>
            <person name="Overton L."/>
            <person name="Reardon M."/>
            <person name="Tsitrin T."/>
            <person name="Vuong H."/>
            <person name="Weaver B."/>
            <person name="Ciecko A."/>
            <person name="Tallon L."/>
            <person name="Jackson J."/>
            <person name="Pai G."/>
            <person name="Aken S.V."/>
            <person name="Utterback T."/>
            <person name="Reidmuller S."/>
            <person name="Feldblyum T."/>
            <person name="Hsiao J."/>
            <person name="Zismann V."/>
            <person name="Iobst S."/>
            <person name="de Vazeille A.R."/>
            <person name="Buell C.R."/>
            <person name="Ying K."/>
            <person name="Li Y."/>
            <person name="Lu T."/>
            <person name="Huang Y."/>
            <person name="Zhao Q."/>
            <person name="Feng Q."/>
            <person name="Zhang L."/>
            <person name="Zhu J."/>
            <person name="Weng Q."/>
            <person name="Mu J."/>
            <person name="Lu Y."/>
            <person name="Fan D."/>
            <person name="Liu Y."/>
            <person name="Guan J."/>
            <person name="Zhang Y."/>
            <person name="Yu S."/>
            <person name="Liu X."/>
            <person name="Zhang Y."/>
            <person name="Hong G."/>
            <person name="Han B."/>
            <person name="Choisne N."/>
            <person name="Demange N."/>
            <person name="Orjeda G."/>
            <person name="Samain S."/>
            <person name="Cattolico L."/>
            <person name="Pelletier E."/>
            <person name="Couloux A."/>
            <person name="Segurens B."/>
            <person name="Wincker P."/>
            <person name="D'Hont A."/>
            <person name="Scarpelli C."/>
            <person name="Weissenbach J."/>
            <person name="Salanoubat M."/>
            <person name="Quetier F."/>
            <person name="Yu Y."/>
            <person name="Kim H.R."/>
            <person name="Rambo T."/>
            <person name="Currie J."/>
            <person name="Collura K."/>
            <person name="Luo M."/>
            <person name="Yang T."/>
            <person name="Ammiraju J.S.S."/>
            <person name="Engler F."/>
            <person name="Soderlund C."/>
            <person name="Wing R.A."/>
            <person name="Palmer L.E."/>
            <person name="de la Bastide M."/>
            <person name="Spiegel L."/>
            <person name="Nascimento L."/>
            <person name="Zutavern T."/>
            <person name="O'Shaughnessy A."/>
            <person name="Dike S."/>
            <person name="Dedhia N."/>
            <person name="Preston R."/>
            <person name="Balija V."/>
            <person name="McCombie W.R."/>
            <person name="Chow T."/>
            <person name="Chen H."/>
            <person name="Chung M."/>
            <person name="Chen C."/>
            <person name="Shaw J."/>
            <person name="Wu H."/>
            <person name="Hsiao K."/>
            <person name="Chao Y."/>
            <person name="Chu M."/>
            <person name="Cheng C."/>
            <person name="Hour A."/>
            <person name="Lee P."/>
            <person name="Lin S."/>
            <person name="Lin Y."/>
            <person name="Liou J."/>
            <person name="Liu S."/>
            <person name="Hsing Y."/>
            <person name="Raghuvanshi S."/>
            <person name="Mohanty A."/>
            <person name="Bharti A.K."/>
            <person name="Gaur A."/>
            <person name="Gupta V."/>
            <person name="Kumar D."/>
            <person name="Ravi V."/>
            <person name="Vij S."/>
            <person name="Kapur A."/>
            <person name="Khurana P."/>
            <person name="Khurana P."/>
            <person name="Khurana J.P."/>
            <person name="Tyagi A.K."/>
            <person name="Gaikwad K."/>
            <person name="Singh A."/>
            <person name="Dalal V."/>
            <person name="Srivastava S."/>
            <person name="Dixit A."/>
            <person name="Pal A.K."/>
            <person name="Ghazi I.A."/>
            <person name="Yadav M."/>
            <person name="Pandit A."/>
            <person name="Bhargava A."/>
            <person name="Sureshbabu K."/>
            <person name="Batra K."/>
            <person name="Sharma T.R."/>
            <person name="Mohapatra T."/>
            <person name="Singh N.K."/>
            <person name="Messing J."/>
            <person name="Nelson A.B."/>
            <person name="Fuks G."/>
            <person name="Kavchok S."/>
            <person name="Keizer G."/>
            <person name="Linton E."/>
            <person name="Llaca V."/>
            <person name="Song R."/>
            <person name="Tanyolac B."/>
            <person name="Young S."/>
            <person name="Ho-Il K."/>
            <person name="Hahn J.H."/>
            <person name="Sangsakoo G."/>
            <person name="Vanavichit A."/>
            <person name="de Mattos Luiz.A.T."/>
            <person name="Zimmer P.D."/>
            <person name="Malone G."/>
            <person name="Dellagostin O."/>
            <person name="de Oliveira A.C."/>
            <person name="Bevan M."/>
            <person name="Bancroft I."/>
            <person name="Minx P."/>
            <person name="Cordum H."/>
            <person name="Wilson R."/>
            <person name="Cheng Z."/>
            <person name="Jin W."/>
            <person name="Jiang J."/>
            <person name="Leong S.A."/>
            <person name="Iwama H."/>
            <person name="Gojobori T."/>
            <person name="Itoh T."/>
            <person name="Niimura Y."/>
            <person name="Fujii Y."/>
            <person name="Habara T."/>
            <person name="Sakai H."/>
            <person name="Sato Y."/>
            <person name="Wilson G."/>
            <person name="Kumar K."/>
            <person name="McCouch S."/>
            <person name="Juretic N."/>
            <person name="Hoen D."/>
            <person name="Wright S."/>
            <person name="Bruskiewich R."/>
            <person name="Bureau T."/>
            <person name="Miyao A."/>
            <person name="Hirochika H."/>
            <person name="Nishikawa T."/>
            <person name="Kadowaki K."/>
            <person name="Sugiura M."/>
            <person name="Burr B."/>
            <person name="Sasaki T."/>
        </authorList>
    </citation>
    <scope>NUCLEOTIDE SEQUENCE [LARGE SCALE GENOMIC DNA]</scope>
    <source>
        <strain evidence="3">cv. Nipponbare</strain>
    </source>
</reference>
<accession>A0A0P0W9B0</accession>